<name>A0A2S9SLS5_9BACT</name>
<dbReference type="EMBL" id="NXGJ01000008">
    <property type="protein sequence ID" value="PRM87529.1"/>
    <property type="molecule type" value="Genomic_DNA"/>
</dbReference>
<comment type="caution">
    <text evidence="4">The sequence shown here is derived from an EMBL/GenBank/DDBJ whole genome shotgun (WGS) entry which is preliminary data.</text>
</comment>
<feature type="signal peptide" evidence="2">
    <location>
        <begin position="1"/>
        <end position="21"/>
    </location>
</feature>
<feature type="domain" description="PpiC" evidence="3">
    <location>
        <begin position="127"/>
        <end position="221"/>
    </location>
</feature>
<evidence type="ECO:0000259" key="3">
    <source>
        <dbReference type="PROSITE" id="PS50198"/>
    </source>
</evidence>
<dbReference type="InterPro" id="IPR046357">
    <property type="entry name" value="PPIase_dom_sf"/>
</dbReference>
<evidence type="ECO:0000313" key="4">
    <source>
        <dbReference type="EMBL" id="PRM87529.1"/>
    </source>
</evidence>
<keyword evidence="2" id="KW-0732">Signal</keyword>
<dbReference type="AlphaFoldDB" id="A0A2S9SLS5"/>
<reference evidence="4 5" key="1">
    <citation type="submission" date="2017-09" db="EMBL/GenBank/DDBJ databases">
        <title>Reassesment of A. cryaerophilus.</title>
        <authorList>
            <person name="Perez-Cataluna A."/>
            <person name="Collado L."/>
            <person name="Salgado O."/>
            <person name="Lefinanco V."/>
            <person name="Figueras M.J."/>
        </authorList>
    </citation>
    <scope>NUCLEOTIDE SEQUENCE [LARGE SCALE GENOMIC DNA]</scope>
    <source>
        <strain evidence="4 5">LMG 9861</strain>
    </source>
</reference>
<feature type="chain" id="PRO_5015537581" description="PpiC domain-containing protein" evidence="2">
    <location>
        <begin position="22"/>
        <end position="266"/>
    </location>
</feature>
<gene>
    <name evidence="4" type="ORF">CJ669_07190</name>
</gene>
<evidence type="ECO:0000256" key="1">
    <source>
        <dbReference type="PROSITE-ProRule" id="PRU00278"/>
    </source>
</evidence>
<dbReference type="GO" id="GO:0003755">
    <property type="term" value="F:peptidyl-prolyl cis-trans isomerase activity"/>
    <property type="evidence" value="ECO:0007669"/>
    <property type="project" value="UniProtKB-KW"/>
</dbReference>
<organism evidence="4 5">
    <name type="scientific">Aliarcobacter cryaerophilus</name>
    <dbReference type="NCBI Taxonomy" id="28198"/>
    <lineage>
        <taxon>Bacteria</taxon>
        <taxon>Pseudomonadati</taxon>
        <taxon>Campylobacterota</taxon>
        <taxon>Epsilonproteobacteria</taxon>
        <taxon>Campylobacterales</taxon>
        <taxon>Arcobacteraceae</taxon>
        <taxon>Aliarcobacter</taxon>
    </lineage>
</organism>
<protein>
    <recommendedName>
        <fullName evidence="3">PpiC domain-containing protein</fullName>
    </recommendedName>
</protein>
<dbReference type="InterPro" id="IPR050245">
    <property type="entry name" value="PrsA_foldase"/>
</dbReference>
<dbReference type="Gene3D" id="1.10.8.1040">
    <property type="match status" value="1"/>
</dbReference>
<dbReference type="InterPro" id="IPR027304">
    <property type="entry name" value="Trigger_fact/SurA_dom_sf"/>
</dbReference>
<sequence length="266" mass="31109">MKKFITASIFLAISLNAQTLATVNNQEIKVEDVNNFLKSTDQNMDYNKLDNKAKNLTLHQTIEKTLLIQEAQKENLDKTEEFKNTIEDFKNSLLVEFFMKNEFSKIEISKNEVENYYNSHLYEFQQDKKLKARHILVENIKTASDIIKELEKSKNRELTFVELASKNSIDGSRDSGGELGWFSKGDMIDEFWDATLKLKAKEFTKEPVKSMFGYHIIFLDEIQEPLTIKLDQVYSNIENQIRMDKFQSVIDERIKNIKKDAKIIIK</sequence>
<dbReference type="RefSeq" id="WP_105909341.1">
    <property type="nucleotide sequence ID" value="NZ_NXGJ01000008.1"/>
</dbReference>
<dbReference type="Proteomes" id="UP000239065">
    <property type="component" value="Unassembled WGS sequence"/>
</dbReference>
<dbReference type="Pfam" id="PF13616">
    <property type="entry name" value="Rotamase_3"/>
    <property type="match status" value="1"/>
</dbReference>
<dbReference type="PANTHER" id="PTHR47245:SF2">
    <property type="entry name" value="PEPTIDYL-PROLYL CIS-TRANS ISOMERASE HP_0175-RELATED"/>
    <property type="match status" value="1"/>
</dbReference>
<proteinExistence type="predicted"/>
<dbReference type="Gene3D" id="3.10.50.40">
    <property type="match status" value="1"/>
</dbReference>
<evidence type="ECO:0000256" key="2">
    <source>
        <dbReference type="SAM" id="SignalP"/>
    </source>
</evidence>
<dbReference type="SUPFAM" id="SSF109998">
    <property type="entry name" value="Triger factor/SurA peptide-binding domain-like"/>
    <property type="match status" value="1"/>
</dbReference>
<accession>A0A2S9SLS5</accession>
<keyword evidence="1" id="KW-0413">Isomerase</keyword>
<dbReference type="PROSITE" id="PS50198">
    <property type="entry name" value="PPIC_PPIASE_2"/>
    <property type="match status" value="1"/>
</dbReference>
<dbReference type="SUPFAM" id="SSF54534">
    <property type="entry name" value="FKBP-like"/>
    <property type="match status" value="1"/>
</dbReference>
<evidence type="ECO:0000313" key="5">
    <source>
        <dbReference type="Proteomes" id="UP000239065"/>
    </source>
</evidence>
<dbReference type="InterPro" id="IPR000297">
    <property type="entry name" value="PPIase_PpiC"/>
</dbReference>
<keyword evidence="1" id="KW-0697">Rotamase</keyword>
<dbReference type="PANTHER" id="PTHR47245">
    <property type="entry name" value="PEPTIDYLPROLYL ISOMERASE"/>
    <property type="match status" value="1"/>
</dbReference>